<dbReference type="EMBL" id="VOHS01000070">
    <property type="protein sequence ID" value="TWV91984.1"/>
    <property type="molecule type" value="Genomic_DNA"/>
</dbReference>
<evidence type="ECO:0000256" key="1">
    <source>
        <dbReference type="SAM" id="SignalP"/>
    </source>
</evidence>
<name>A0A5C6LJ28_9BACT</name>
<reference evidence="2 3" key="1">
    <citation type="submission" date="2019-08" db="EMBL/GenBank/DDBJ databases">
        <title>Whole genome sequencing of chitin degrading bacteria Chitinophaga pinensis YS16.</title>
        <authorList>
            <person name="Singh R.P."/>
            <person name="Manchanda G."/>
            <person name="Maurya I.K."/>
            <person name="Joshi N.K."/>
            <person name="Srivastava A.K."/>
        </authorList>
    </citation>
    <scope>NUCLEOTIDE SEQUENCE [LARGE SCALE GENOMIC DNA]</scope>
    <source>
        <strain evidence="2 3">YS-16</strain>
    </source>
</reference>
<gene>
    <name evidence="2" type="ORF">FEF09_28560</name>
</gene>
<organism evidence="2 3">
    <name type="scientific">Chitinophaga pinensis</name>
    <dbReference type="NCBI Taxonomy" id="79329"/>
    <lineage>
        <taxon>Bacteria</taxon>
        <taxon>Pseudomonadati</taxon>
        <taxon>Bacteroidota</taxon>
        <taxon>Chitinophagia</taxon>
        <taxon>Chitinophagales</taxon>
        <taxon>Chitinophagaceae</taxon>
        <taxon>Chitinophaga</taxon>
    </lineage>
</organism>
<comment type="caution">
    <text evidence="2">The sequence shown here is derived from an EMBL/GenBank/DDBJ whole genome shotgun (WGS) entry which is preliminary data.</text>
</comment>
<keyword evidence="3" id="KW-1185">Reference proteome</keyword>
<sequence length="335" mass="37344">MKRTTLVSFLLVGVLFTFNACKKETAAPVQTTTPEDKTTVTVENGRLAFKTTKDFYEHIDAATPDAAPAGFHTLYAALKEAYGEPGKDKKPVLSATLTDLEAFNFPTAFLATLNEKGEVKVGDEIIWYHNGNKYFIPVTDEASLETTKQKPERIKKFIPTKVSLLGARTQLDIRGLNARHQYAFQPTDRFTGAPLTGSARKFVHEIYGTFDGYYDALPGIKGYKAYIVLRLKMEWQGCCDWNPNASEERTEIININGTATLLGISNNFGNYMAGPNFSISTQKVTRENWDVPLASYNGIGTLTNNNWEIELNGTITSYFNGDVDTNRWINTGALW</sequence>
<proteinExistence type="predicted"/>
<keyword evidence="1" id="KW-0732">Signal</keyword>
<feature type="signal peptide" evidence="1">
    <location>
        <begin position="1"/>
        <end position="22"/>
    </location>
</feature>
<dbReference type="RefSeq" id="WP_146308248.1">
    <property type="nucleotide sequence ID" value="NZ_VOHS01000070.1"/>
</dbReference>
<accession>A0A5C6LJ28</accession>
<feature type="chain" id="PRO_5022968470" evidence="1">
    <location>
        <begin position="23"/>
        <end position="335"/>
    </location>
</feature>
<evidence type="ECO:0000313" key="2">
    <source>
        <dbReference type="EMBL" id="TWV91984.1"/>
    </source>
</evidence>
<evidence type="ECO:0000313" key="3">
    <source>
        <dbReference type="Proteomes" id="UP000318815"/>
    </source>
</evidence>
<dbReference type="AlphaFoldDB" id="A0A5C6LJ28"/>
<dbReference type="OrthoDB" id="639513at2"/>
<dbReference type="Proteomes" id="UP000318815">
    <property type="component" value="Unassembled WGS sequence"/>
</dbReference>
<protein>
    <submittedName>
        <fullName evidence="2">Uncharacterized protein</fullName>
    </submittedName>
</protein>